<gene>
    <name evidence="1" type="ORF">TPAR_06267</name>
</gene>
<evidence type="ECO:0000313" key="1">
    <source>
        <dbReference type="EMBL" id="POR33572.1"/>
    </source>
</evidence>
<dbReference type="STRING" id="94208.A0A2S4KTR8"/>
<keyword evidence="2" id="KW-1185">Reference proteome</keyword>
<dbReference type="AlphaFoldDB" id="A0A2S4KTR8"/>
<proteinExistence type="predicted"/>
<name>A0A2S4KTR8_9HYPO</name>
<protein>
    <submittedName>
        <fullName evidence="1">Protein kinase-like domain protein</fullName>
    </submittedName>
</protein>
<sequence>MRPENFLVHETTPTSLDPWLCDVGGSKCDGLGVYGGHVPDSGFFEPRPRPTVTTQMDMFSAGSVLCNPDWSLAVLGTWAFQDAGGIEGGWG</sequence>
<dbReference type="OrthoDB" id="4918057at2759"/>
<evidence type="ECO:0000313" key="2">
    <source>
        <dbReference type="Proteomes" id="UP000237481"/>
    </source>
</evidence>
<reference evidence="1 2" key="1">
    <citation type="submission" date="2018-01" db="EMBL/GenBank/DDBJ databases">
        <title>Harnessing the power of phylogenomics to disentangle the directionality and signatures of interkingdom host jumping in the parasitic fungal genus Tolypocladium.</title>
        <authorList>
            <person name="Quandt C.A."/>
            <person name="Patterson W."/>
            <person name="Spatafora J.W."/>
        </authorList>
    </citation>
    <scope>NUCLEOTIDE SEQUENCE [LARGE SCALE GENOMIC DNA]</scope>
    <source>
        <strain evidence="1 2">NRBC 100945</strain>
    </source>
</reference>
<dbReference type="EMBL" id="PKSG01000679">
    <property type="protein sequence ID" value="POR33572.1"/>
    <property type="molecule type" value="Genomic_DNA"/>
</dbReference>
<organism evidence="1 2">
    <name type="scientific">Tolypocladium paradoxum</name>
    <dbReference type="NCBI Taxonomy" id="94208"/>
    <lineage>
        <taxon>Eukaryota</taxon>
        <taxon>Fungi</taxon>
        <taxon>Dikarya</taxon>
        <taxon>Ascomycota</taxon>
        <taxon>Pezizomycotina</taxon>
        <taxon>Sordariomycetes</taxon>
        <taxon>Hypocreomycetidae</taxon>
        <taxon>Hypocreales</taxon>
        <taxon>Ophiocordycipitaceae</taxon>
        <taxon>Tolypocladium</taxon>
    </lineage>
</organism>
<keyword evidence="1" id="KW-0808">Transferase</keyword>
<accession>A0A2S4KTR8</accession>
<comment type="caution">
    <text evidence="1">The sequence shown here is derived from an EMBL/GenBank/DDBJ whole genome shotgun (WGS) entry which is preliminary data.</text>
</comment>
<keyword evidence="1" id="KW-0418">Kinase</keyword>
<dbReference type="Proteomes" id="UP000237481">
    <property type="component" value="Unassembled WGS sequence"/>
</dbReference>
<dbReference type="GO" id="GO:0016301">
    <property type="term" value="F:kinase activity"/>
    <property type="evidence" value="ECO:0007669"/>
    <property type="project" value="UniProtKB-KW"/>
</dbReference>